<dbReference type="EMBL" id="VJXX01000006">
    <property type="protein sequence ID" value="MPY12066.1"/>
    <property type="molecule type" value="Genomic_DNA"/>
</dbReference>
<gene>
    <name evidence="3" type="ORF">FNH21_15310</name>
</gene>
<dbReference type="RefSeq" id="WP_152816919.1">
    <property type="nucleotide sequence ID" value="NZ_VJXX01000006.1"/>
</dbReference>
<feature type="transmembrane region" description="Helical" evidence="2">
    <location>
        <begin position="74"/>
        <end position="93"/>
    </location>
</feature>
<dbReference type="OrthoDB" id="4297752at2"/>
<dbReference type="Gene3D" id="3.40.390.10">
    <property type="entry name" value="Collagenase (Catalytic Domain)"/>
    <property type="match status" value="1"/>
</dbReference>
<evidence type="ECO:0000256" key="1">
    <source>
        <dbReference type="SAM" id="MobiDB-lite"/>
    </source>
</evidence>
<keyword evidence="4" id="KW-1185">Reference proteome</keyword>
<evidence type="ECO:0000256" key="2">
    <source>
        <dbReference type="SAM" id="Phobius"/>
    </source>
</evidence>
<dbReference type="Proteomes" id="UP000326464">
    <property type="component" value="Unassembled WGS sequence"/>
</dbReference>
<feature type="compositionally biased region" description="Basic and acidic residues" evidence="1">
    <location>
        <begin position="1"/>
        <end position="17"/>
    </location>
</feature>
<dbReference type="AlphaFoldDB" id="A0A7X1NS85"/>
<accession>A0A7X1NS85</accession>
<protein>
    <submittedName>
        <fullName evidence="3">Peptidase</fullName>
    </submittedName>
</protein>
<feature type="region of interest" description="Disordered" evidence="1">
    <location>
        <begin position="1"/>
        <end position="26"/>
    </location>
</feature>
<comment type="caution">
    <text evidence="3">The sequence shown here is derived from an EMBL/GenBank/DDBJ whole genome shotgun (WGS) entry which is preliminary data.</text>
</comment>
<evidence type="ECO:0000313" key="3">
    <source>
        <dbReference type="EMBL" id="MPY12066.1"/>
    </source>
</evidence>
<keyword evidence="2" id="KW-0812">Transmembrane</keyword>
<feature type="region of interest" description="Disordered" evidence="1">
    <location>
        <begin position="41"/>
        <end position="69"/>
    </location>
</feature>
<name>A0A7X1NS85_9MICC</name>
<dbReference type="GO" id="GO:0008237">
    <property type="term" value="F:metallopeptidase activity"/>
    <property type="evidence" value="ECO:0007669"/>
    <property type="project" value="InterPro"/>
</dbReference>
<keyword evidence="2" id="KW-0472">Membrane</keyword>
<keyword evidence="2" id="KW-1133">Transmembrane helix</keyword>
<organism evidence="3 4">
    <name type="scientific">Arthrobacter bussei</name>
    <dbReference type="NCBI Taxonomy" id="2594179"/>
    <lineage>
        <taxon>Bacteria</taxon>
        <taxon>Bacillati</taxon>
        <taxon>Actinomycetota</taxon>
        <taxon>Actinomycetes</taxon>
        <taxon>Micrococcales</taxon>
        <taxon>Micrococcaceae</taxon>
        <taxon>Arthrobacter</taxon>
    </lineage>
</organism>
<sequence length="330" mass="35319">MGAMDRDWYHERRDGAGKLRRSPSGRVPQWALDDAVGVASDPHPWRAPATHSRRRRRAGLRGSRRRASRTRSSTTAIGVVLLVALLYATPSLFDRFVLPITLPYLPGANVPPRGVEAQDSPLGTPPLVPASGAYQLLPSPTESQDWVAVDPCRPVHYVVRPDNAPPGTEGLVQEAVAEVSAATGLHFVDDGLTTEGPSEERDLYQPELYGRTWAPLLITWTSPAEIPQLAGDIAGLGGSEYAYVPGEPLVYVGGQVQIDAPDATGMLAYPAGRDLVRATLMHELTHVVGLDHVDDPRELMYEANTGLVSFGPGDRAGLALLGSGPCAPGH</sequence>
<feature type="compositionally biased region" description="Basic residues" evidence="1">
    <location>
        <begin position="51"/>
        <end position="69"/>
    </location>
</feature>
<dbReference type="InterPro" id="IPR024079">
    <property type="entry name" value="MetalloPept_cat_dom_sf"/>
</dbReference>
<proteinExistence type="predicted"/>
<reference evidence="4" key="1">
    <citation type="submission" date="2019-07" db="EMBL/GenBank/DDBJ databases">
        <title>Arthrobacter KR32 sp. nov., isolated from mountain cheese made of cows milk.</title>
        <authorList>
            <person name="Flegler A."/>
        </authorList>
    </citation>
    <scope>NUCLEOTIDE SEQUENCE [LARGE SCALE GENOMIC DNA]</scope>
    <source>
        <strain evidence="4">KR32</strain>
    </source>
</reference>
<evidence type="ECO:0000313" key="4">
    <source>
        <dbReference type="Proteomes" id="UP000326464"/>
    </source>
</evidence>
<dbReference type="SUPFAM" id="SSF55486">
    <property type="entry name" value="Metalloproteases ('zincins'), catalytic domain"/>
    <property type="match status" value="1"/>
</dbReference>